<accession>A0A0A5HTC6</accession>
<dbReference type="AlphaFoldDB" id="A0A0A5HTC6"/>
<proteinExistence type="predicted"/>
<gene>
    <name evidence="1" type="ORF">NM06_20675</name>
</gene>
<comment type="caution">
    <text evidence="1">The sequence shown here is derived from an EMBL/GenBank/DDBJ whole genome shotgun (WGS) entry which is preliminary data.</text>
</comment>
<protein>
    <recommendedName>
        <fullName evidence="3">RiboL-PSP-HEPN domain-containing protein</fullName>
    </recommendedName>
</protein>
<evidence type="ECO:0000313" key="1">
    <source>
        <dbReference type="EMBL" id="KGY06781.1"/>
    </source>
</evidence>
<dbReference type="EMBL" id="JRWP01000090">
    <property type="protein sequence ID" value="KGY06781.1"/>
    <property type="molecule type" value="Genomic_DNA"/>
</dbReference>
<name>A0A0A5HTC6_PHOS4</name>
<dbReference type="RefSeq" id="WP_038193588.1">
    <property type="nucleotide sequence ID" value="NZ_JRWP01000090.1"/>
</dbReference>
<organism evidence="1 2">
    <name type="scientific">Photobacterium sp. (strain ATCC 43367)</name>
    <dbReference type="NCBI Taxonomy" id="379097"/>
    <lineage>
        <taxon>Bacteria</taxon>
        <taxon>Pseudomonadati</taxon>
        <taxon>Pseudomonadota</taxon>
        <taxon>Gammaproteobacteria</taxon>
        <taxon>Vibrionales</taxon>
        <taxon>Vibrionaceae</taxon>
        <taxon>Vibrio</taxon>
        <taxon>Vibrio oreintalis group</taxon>
    </lineage>
</organism>
<reference evidence="1 2" key="1">
    <citation type="submission" date="2014-10" db="EMBL/GenBank/DDBJ databases">
        <title>Genome sequencing of Vibrio sinaloensis T08.</title>
        <authorList>
            <person name="Chan K.-G."/>
            <person name="Mohamad N.I."/>
        </authorList>
    </citation>
    <scope>NUCLEOTIDE SEQUENCE [LARGE SCALE GENOMIC DNA]</scope>
    <source>
        <strain evidence="1 2">T08</strain>
    </source>
</reference>
<sequence>MSPDETYKLFISGVPPMAVFNMHSAEILDLVNNDDESEENILKLVPTLSLIGLIAYFESYCKESASAIINIHPDLLEKAQAAGFDTTINCAELKSFNYDISGRLGSLVVEKYNFGDVKKVNSFWGALFKSTPLSKDEVKKFAKLLADRNLFVHHGGIYTSKYIKQYMKDLDMSAHAHYHSVEYNHEDFRNHYKFIHKLVEKIADCTVVGLNKCIEDGELDRTELIEKAIEQLAWD</sequence>
<dbReference type="Proteomes" id="UP000030451">
    <property type="component" value="Unassembled WGS sequence"/>
</dbReference>
<evidence type="ECO:0000313" key="2">
    <source>
        <dbReference type="Proteomes" id="UP000030451"/>
    </source>
</evidence>
<evidence type="ECO:0008006" key="3">
    <source>
        <dbReference type="Google" id="ProtNLM"/>
    </source>
</evidence>
<dbReference type="OrthoDB" id="9256264at2"/>